<proteinExistence type="inferred from homology"/>
<protein>
    <recommendedName>
        <fullName evidence="4">Putative pterin-4-alpha-carbinolamine dehydratase</fullName>
        <shortName evidence="4">PHS</shortName>
        <ecNumber evidence="4">4.2.1.96</ecNumber>
    </recommendedName>
    <alternativeName>
        <fullName evidence="4">4-alpha-hydroxy-tetrahydropterin dehydratase</fullName>
    </alternativeName>
    <alternativeName>
        <fullName evidence="4">Pterin carbinolamine dehydratase</fullName>
        <shortName evidence="4">PCD</shortName>
    </alternativeName>
</protein>
<dbReference type="InterPro" id="IPR036428">
    <property type="entry name" value="PCD_sf"/>
</dbReference>
<keyword evidence="6" id="KW-1185">Reference proteome</keyword>
<dbReference type="InterPro" id="IPR001533">
    <property type="entry name" value="Pterin_deHydtase"/>
</dbReference>
<dbReference type="PANTHER" id="PTHR12599:SF0">
    <property type="entry name" value="PTERIN-4-ALPHA-CARBINOLAMINE DEHYDRATASE"/>
    <property type="match status" value="1"/>
</dbReference>
<keyword evidence="3 4" id="KW-0456">Lyase</keyword>
<sequence length="96" mass="10619">MPTLLTGKILDETVANLPGWSLENGQLTRKWKFPDFSAAIKFVNQVAEIAETANHHPDIDIRYNVVITSLSTHDAGGITDLDIQIARTLLQKFGSE</sequence>
<evidence type="ECO:0000256" key="1">
    <source>
        <dbReference type="ARBA" id="ARBA00001554"/>
    </source>
</evidence>
<dbReference type="NCBIfam" id="NF002017">
    <property type="entry name" value="PRK00823.1-2"/>
    <property type="match status" value="1"/>
</dbReference>
<evidence type="ECO:0000256" key="3">
    <source>
        <dbReference type="ARBA" id="ARBA00023239"/>
    </source>
</evidence>
<evidence type="ECO:0000256" key="2">
    <source>
        <dbReference type="ARBA" id="ARBA00006472"/>
    </source>
</evidence>
<dbReference type="RefSeq" id="WP_263370523.1">
    <property type="nucleotide sequence ID" value="NZ_JAGSYD010000002.1"/>
</dbReference>
<comment type="similarity">
    <text evidence="2 4">Belongs to the pterin-4-alpha-carbinolamine dehydratase family.</text>
</comment>
<dbReference type="EMBL" id="JBHSWI010000001">
    <property type="protein sequence ID" value="MFC6644099.1"/>
    <property type="molecule type" value="Genomic_DNA"/>
</dbReference>
<accession>A0ABW1Z3T7</accession>
<dbReference type="PANTHER" id="PTHR12599">
    <property type="entry name" value="PTERIN-4-ALPHA-CARBINOLAMINE DEHYDRATASE"/>
    <property type="match status" value="1"/>
</dbReference>
<dbReference type="CDD" id="cd00488">
    <property type="entry name" value="PCD_DCoH"/>
    <property type="match status" value="1"/>
</dbReference>
<gene>
    <name evidence="5" type="ORF">ACFQBQ_00515</name>
</gene>
<comment type="catalytic activity">
    <reaction evidence="1 4">
        <text>(4aS,6R)-4a-hydroxy-L-erythro-5,6,7,8-tetrahydrobiopterin = (6R)-L-erythro-6,7-dihydrobiopterin + H2O</text>
        <dbReference type="Rhea" id="RHEA:11920"/>
        <dbReference type="ChEBI" id="CHEBI:15377"/>
        <dbReference type="ChEBI" id="CHEBI:15642"/>
        <dbReference type="ChEBI" id="CHEBI:43120"/>
        <dbReference type="EC" id="4.2.1.96"/>
    </reaction>
</comment>
<evidence type="ECO:0000256" key="4">
    <source>
        <dbReference type="HAMAP-Rule" id="MF_00434"/>
    </source>
</evidence>
<dbReference type="EC" id="4.2.1.96" evidence="4"/>
<dbReference type="SUPFAM" id="SSF55248">
    <property type="entry name" value="PCD-like"/>
    <property type="match status" value="1"/>
</dbReference>
<organism evidence="5 6">
    <name type="scientific">Granulicella cerasi</name>
    <dbReference type="NCBI Taxonomy" id="741063"/>
    <lineage>
        <taxon>Bacteria</taxon>
        <taxon>Pseudomonadati</taxon>
        <taxon>Acidobacteriota</taxon>
        <taxon>Terriglobia</taxon>
        <taxon>Terriglobales</taxon>
        <taxon>Acidobacteriaceae</taxon>
        <taxon>Granulicella</taxon>
    </lineage>
</organism>
<reference evidence="6" key="1">
    <citation type="journal article" date="2019" name="Int. J. Syst. Evol. Microbiol.">
        <title>The Global Catalogue of Microorganisms (GCM) 10K type strain sequencing project: providing services to taxonomists for standard genome sequencing and annotation.</title>
        <authorList>
            <consortium name="The Broad Institute Genomics Platform"/>
            <consortium name="The Broad Institute Genome Sequencing Center for Infectious Disease"/>
            <person name="Wu L."/>
            <person name="Ma J."/>
        </authorList>
    </citation>
    <scope>NUCLEOTIDE SEQUENCE [LARGE SCALE GENOMIC DNA]</scope>
    <source>
        <strain evidence="6">CGMCC 1.16026</strain>
    </source>
</reference>
<evidence type="ECO:0000313" key="6">
    <source>
        <dbReference type="Proteomes" id="UP001596391"/>
    </source>
</evidence>
<dbReference type="GO" id="GO:0008124">
    <property type="term" value="F:4-alpha-hydroxytetrahydrobiopterin dehydratase activity"/>
    <property type="evidence" value="ECO:0007669"/>
    <property type="project" value="UniProtKB-EC"/>
</dbReference>
<name>A0ABW1Z3T7_9BACT</name>
<dbReference type="HAMAP" id="MF_00434">
    <property type="entry name" value="Pterin_4_alpha"/>
    <property type="match status" value="1"/>
</dbReference>
<evidence type="ECO:0000313" key="5">
    <source>
        <dbReference type="EMBL" id="MFC6644099.1"/>
    </source>
</evidence>
<dbReference type="Pfam" id="PF01329">
    <property type="entry name" value="Pterin_4a"/>
    <property type="match status" value="1"/>
</dbReference>
<dbReference type="Proteomes" id="UP001596391">
    <property type="component" value="Unassembled WGS sequence"/>
</dbReference>
<dbReference type="Gene3D" id="3.30.1360.20">
    <property type="entry name" value="Transcriptional coactivator/pterin dehydratase"/>
    <property type="match status" value="1"/>
</dbReference>
<comment type="caution">
    <text evidence="5">The sequence shown here is derived from an EMBL/GenBank/DDBJ whole genome shotgun (WGS) entry which is preliminary data.</text>
</comment>